<keyword evidence="4 7" id="KW-0812">Transmembrane</keyword>
<feature type="transmembrane region" description="Helical" evidence="7">
    <location>
        <begin position="168"/>
        <end position="192"/>
    </location>
</feature>
<reference evidence="8 9" key="1">
    <citation type="submission" date="2015-06" db="EMBL/GenBank/DDBJ databases">
        <title>New insights into the roles of widespread benthic archaea in carbon and nitrogen cycling.</title>
        <authorList>
            <person name="Lazar C.S."/>
            <person name="Baker B.J."/>
            <person name="Seitz K.W."/>
            <person name="Hyde A.S."/>
            <person name="Dick G.J."/>
            <person name="Hinrichs K.-U."/>
            <person name="Teske A.P."/>
        </authorList>
    </citation>
    <scope>NUCLEOTIDE SEQUENCE [LARGE SCALE GENOMIC DNA]</scope>
    <source>
        <strain evidence="8">SG8-32-1</strain>
    </source>
</reference>
<keyword evidence="3" id="KW-1003">Cell membrane</keyword>
<dbReference type="PANTHER" id="PTHR39087">
    <property type="entry name" value="UPF0104 MEMBRANE PROTEIN MJ1595"/>
    <property type="match status" value="1"/>
</dbReference>
<keyword evidence="6 7" id="KW-0472">Membrane</keyword>
<comment type="similarity">
    <text evidence="2">Belongs to the UPF0104 family.</text>
</comment>
<feature type="transmembrane region" description="Helical" evidence="7">
    <location>
        <begin position="88"/>
        <end position="107"/>
    </location>
</feature>
<dbReference type="Pfam" id="PF03706">
    <property type="entry name" value="LPG_synthase_TM"/>
    <property type="match status" value="1"/>
</dbReference>
<feature type="transmembrane region" description="Helical" evidence="7">
    <location>
        <begin position="142"/>
        <end position="162"/>
    </location>
</feature>
<gene>
    <name evidence="8" type="ORF">AC477_00500</name>
</gene>
<sequence length="357" mass="40361">MVEIEASIDSEWFPDRKNSLKRSVPLLLIGLLIFVAYLYFFVDIPEMLVIIQQIDIFYYLLATVVVLLNMLAYSLTWQYLLRPLSIKVSFMKTMLITWVGAFVEFFVPSESIGEDVSKSYFMIKESGEKAGKVVASVLGQRIMSMLVTLIILIICTFSLFTFQIEIPAAVSFLIALISVGTAIPLIFILLLCKKEQLSYRLIDLLIRFGVFISRGRLNLESLRSKAKNALESFHQSVNILGENPRSLVLPMFFALLSYFLSVLVSYFVFVSLGYYVSFVMLTIVYSLSRSLQSIPTMLPGEVGFIEIVMTSLFIALLGPQAAVVSAAATVLTRVLWVWFRLPLGFIALQWILRRGLL</sequence>
<evidence type="ECO:0000313" key="9">
    <source>
        <dbReference type="Proteomes" id="UP000037237"/>
    </source>
</evidence>
<feature type="transmembrane region" description="Helical" evidence="7">
    <location>
        <begin position="56"/>
        <end position="76"/>
    </location>
</feature>
<proteinExistence type="inferred from homology"/>
<evidence type="ECO:0000256" key="2">
    <source>
        <dbReference type="ARBA" id="ARBA00011061"/>
    </source>
</evidence>
<dbReference type="Proteomes" id="UP000037237">
    <property type="component" value="Unassembled WGS sequence"/>
</dbReference>
<feature type="transmembrane region" description="Helical" evidence="7">
    <location>
        <begin position="274"/>
        <end position="291"/>
    </location>
</feature>
<feature type="transmembrane region" description="Helical" evidence="7">
    <location>
        <begin position="24"/>
        <end position="44"/>
    </location>
</feature>
<evidence type="ECO:0000256" key="3">
    <source>
        <dbReference type="ARBA" id="ARBA00022475"/>
    </source>
</evidence>
<name>A0A0M0C0V4_9ARCH</name>
<dbReference type="AlphaFoldDB" id="A0A0M0C0V4"/>
<dbReference type="GO" id="GO:0005886">
    <property type="term" value="C:plasma membrane"/>
    <property type="evidence" value="ECO:0007669"/>
    <property type="project" value="UniProtKB-SubCell"/>
</dbReference>
<feature type="transmembrane region" description="Helical" evidence="7">
    <location>
        <begin position="334"/>
        <end position="352"/>
    </location>
</feature>
<comment type="caution">
    <text evidence="8">The sequence shown here is derived from an EMBL/GenBank/DDBJ whole genome shotgun (WGS) entry which is preliminary data.</text>
</comment>
<keyword evidence="5 7" id="KW-1133">Transmembrane helix</keyword>
<organism evidence="8 9">
    <name type="scientific">miscellaneous Crenarchaeota group-1 archaeon SG8-32-1</name>
    <dbReference type="NCBI Taxonomy" id="1685124"/>
    <lineage>
        <taxon>Archaea</taxon>
        <taxon>Candidatus Bathyarchaeota</taxon>
        <taxon>MCG-1</taxon>
    </lineage>
</organism>
<dbReference type="PANTHER" id="PTHR39087:SF2">
    <property type="entry name" value="UPF0104 MEMBRANE PROTEIN MJ1595"/>
    <property type="match status" value="1"/>
</dbReference>
<dbReference type="NCBIfam" id="TIGR00374">
    <property type="entry name" value="flippase-like domain"/>
    <property type="match status" value="1"/>
</dbReference>
<evidence type="ECO:0000256" key="7">
    <source>
        <dbReference type="SAM" id="Phobius"/>
    </source>
</evidence>
<dbReference type="EMBL" id="LFWU01000008">
    <property type="protein sequence ID" value="KON34478.1"/>
    <property type="molecule type" value="Genomic_DNA"/>
</dbReference>
<evidence type="ECO:0000256" key="4">
    <source>
        <dbReference type="ARBA" id="ARBA00022692"/>
    </source>
</evidence>
<evidence type="ECO:0000256" key="6">
    <source>
        <dbReference type="ARBA" id="ARBA00023136"/>
    </source>
</evidence>
<dbReference type="InterPro" id="IPR022791">
    <property type="entry name" value="L-PG_synthase/AglD"/>
</dbReference>
<comment type="subcellular location">
    <subcellularLocation>
        <location evidence="1">Cell membrane</location>
        <topology evidence="1">Multi-pass membrane protein</topology>
    </subcellularLocation>
</comment>
<protein>
    <recommendedName>
        <fullName evidence="10">Flippase-like domain-containing protein</fullName>
    </recommendedName>
</protein>
<feature type="transmembrane region" description="Helical" evidence="7">
    <location>
        <begin position="303"/>
        <end position="328"/>
    </location>
</feature>
<evidence type="ECO:0000313" key="8">
    <source>
        <dbReference type="EMBL" id="KON34478.1"/>
    </source>
</evidence>
<accession>A0A0M0C0V4</accession>
<evidence type="ECO:0000256" key="1">
    <source>
        <dbReference type="ARBA" id="ARBA00004651"/>
    </source>
</evidence>
<evidence type="ECO:0000256" key="5">
    <source>
        <dbReference type="ARBA" id="ARBA00022989"/>
    </source>
</evidence>
<evidence type="ECO:0008006" key="10">
    <source>
        <dbReference type="Google" id="ProtNLM"/>
    </source>
</evidence>